<dbReference type="InterPro" id="IPR027410">
    <property type="entry name" value="TCP-1-like_intermed_sf"/>
</dbReference>
<evidence type="ECO:0000256" key="7">
    <source>
        <dbReference type="ARBA" id="ARBA00023186"/>
    </source>
</evidence>
<dbReference type="Pfam" id="PF00118">
    <property type="entry name" value="Cpn60_TCP1"/>
    <property type="match status" value="1"/>
</dbReference>
<keyword evidence="4" id="KW-0963">Cytoplasm</keyword>
<keyword evidence="12" id="KW-1185">Reference proteome</keyword>
<comment type="similarity">
    <text evidence="2 10">Belongs to the TCP-1 chaperonin family.</text>
</comment>
<gene>
    <name evidence="11" type="ORF">OBBRIDRAFT_790671</name>
</gene>
<name>A0A8E2B3M4_9APHY</name>
<evidence type="ECO:0000313" key="12">
    <source>
        <dbReference type="Proteomes" id="UP000250043"/>
    </source>
</evidence>
<evidence type="ECO:0000313" key="11">
    <source>
        <dbReference type="EMBL" id="OCH93077.1"/>
    </source>
</evidence>
<dbReference type="GO" id="GO:0005524">
    <property type="term" value="F:ATP binding"/>
    <property type="evidence" value="ECO:0007669"/>
    <property type="project" value="UniProtKB-KW"/>
</dbReference>
<dbReference type="GO" id="GO:0140662">
    <property type="term" value="F:ATP-dependent protein folding chaperone"/>
    <property type="evidence" value="ECO:0007669"/>
    <property type="project" value="InterPro"/>
</dbReference>
<evidence type="ECO:0000256" key="3">
    <source>
        <dbReference type="ARBA" id="ARBA00011531"/>
    </source>
</evidence>
<evidence type="ECO:0000256" key="1">
    <source>
        <dbReference type="ARBA" id="ARBA00004496"/>
    </source>
</evidence>
<dbReference type="InterPro" id="IPR027413">
    <property type="entry name" value="GROEL-like_equatorial_sf"/>
</dbReference>
<dbReference type="FunFam" id="1.10.560.10:FF:000053">
    <property type="entry name" value="T-complex protein 1 subunit delta"/>
    <property type="match status" value="1"/>
</dbReference>
<dbReference type="Gene3D" id="3.50.7.10">
    <property type="entry name" value="GroEL"/>
    <property type="match status" value="1"/>
</dbReference>
<evidence type="ECO:0000256" key="9">
    <source>
        <dbReference type="ARBA" id="ARBA00033325"/>
    </source>
</evidence>
<evidence type="ECO:0000256" key="8">
    <source>
        <dbReference type="ARBA" id="ARBA00024086"/>
    </source>
</evidence>
<dbReference type="InterPro" id="IPR054827">
    <property type="entry name" value="thermosome_alpha"/>
</dbReference>
<dbReference type="OrthoDB" id="10248520at2759"/>
<protein>
    <recommendedName>
        <fullName evidence="8">T-complex protein 1 subunit epsilon</fullName>
    </recommendedName>
    <alternativeName>
        <fullName evidence="9">CCT-epsilon</fullName>
    </alternativeName>
</protein>
<dbReference type="CDD" id="cd03339">
    <property type="entry name" value="TCP1_epsilon"/>
    <property type="match status" value="1"/>
</dbReference>
<dbReference type="InterPro" id="IPR002194">
    <property type="entry name" value="Chaperonin_TCP-1_CS"/>
</dbReference>
<evidence type="ECO:0000256" key="4">
    <source>
        <dbReference type="ARBA" id="ARBA00022490"/>
    </source>
</evidence>
<comment type="subcellular location">
    <subcellularLocation>
        <location evidence="1">Cytoplasm</location>
    </subcellularLocation>
</comment>
<dbReference type="SUPFAM" id="SSF52029">
    <property type="entry name" value="GroEL apical domain-like"/>
    <property type="match status" value="1"/>
</dbReference>
<dbReference type="Proteomes" id="UP000250043">
    <property type="component" value="Unassembled WGS sequence"/>
</dbReference>
<dbReference type="PROSITE" id="PS00750">
    <property type="entry name" value="TCP1_1"/>
    <property type="match status" value="1"/>
</dbReference>
<dbReference type="PANTHER" id="PTHR11353">
    <property type="entry name" value="CHAPERONIN"/>
    <property type="match status" value="1"/>
</dbReference>
<organism evidence="11 12">
    <name type="scientific">Obba rivulosa</name>
    <dbReference type="NCBI Taxonomy" id="1052685"/>
    <lineage>
        <taxon>Eukaryota</taxon>
        <taxon>Fungi</taxon>
        <taxon>Dikarya</taxon>
        <taxon>Basidiomycota</taxon>
        <taxon>Agaricomycotina</taxon>
        <taxon>Agaricomycetes</taxon>
        <taxon>Polyporales</taxon>
        <taxon>Gelatoporiaceae</taxon>
        <taxon>Obba</taxon>
    </lineage>
</organism>
<dbReference type="SUPFAM" id="SSF48592">
    <property type="entry name" value="GroEL equatorial domain-like"/>
    <property type="match status" value="1"/>
</dbReference>
<reference evidence="11 12" key="1">
    <citation type="submission" date="2016-07" db="EMBL/GenBank/DDBJ databases">
        <title>Draft genome of the white-rot fungus Obba rivulosa 3A-2.</title>
        <authorList>
            <consortium name="DOE Joint Genome Institute"/>
            <person name="Miettinen O."/>
            <person name="Riley R."/>
            <person name="Acob R."/>
            <person name="Barry K."/>
            <person name="Cullen D."/>
            <person name="De Vries R."/>
            <person name="Hainaut M."/>
            <person name="Hatakka A."/>
            <person name="Henrissat B."/>
            <person name="Hilden K."/>
            <person name="Kuo R."/>
            <person name="Labutti K."/>
            <person name="Lipzen A."/>
            <person name="Makela M.R."/>
            <person name="Sandor L."/>
            <person name="Spatafora J.W."/>
            <person name="Grigoriev I.V."/>
            <person name="Hibbett D.S."/>
        </authorList>
    </citation>
    <scope>NUCLEOTIDE SEQUENCE [LARGE SCALE GENOMIC DNA]</scope>
    <source>
        <strain evidence="11 12">3A-2</strain>
    </source>
</reference>
<dbReference type="GO" id="GO:0051082">
    <property type="term" value="F:unfolded protein binding"/>
    <property type="evidence" value="ECO:0007669"/>
    <property type="project" value="InterPro"/>
</dbReference>
<dbReference type="InterPro" id="IPR027409">
    <property type="entry name" value="GroEL-like_apical_dom_sf"/>
</dbReference>
<comment type="subunit">
    <text evidence="3">Heterooligomeric complex of about 850 to 900 kDa that forms two stacked rings, 12 to 16 nm in diameter.</text>
</comment>
<dbReference type="InterPro" id="IPR053374">
    <property type="entry name" value="TCP-1_chaperonin"/>
</dbReference>
<accession>A0A8E2B3M4</accession>
<dbReference type="PROSITE" id="PS00751">
    <property type="entry name" value="TCP1_2"/>
    <property type="match status" value="1"/>
</dbReference>
<dbReference type="Gene3D" id="3.30.260.10">
    <property type="entry name" value="TCP-1-like chaperonin intermediate domain"/>
    <property type="match status" value="1"/>
</dbReference>
<dbReference type="AlphaFoldDB" id="A0A8E2B3M4"/>
<proteinExistence type="inferred from homology"/>
<dbReference type="NCBIfam" id="NF041083">
    <property type="entry name" value="thermosome_beta"/>
    <property type="match status" value="1"/>
</dbReference>
<dbReference type="PROSITE" id="PS00995">
    <property type="entry name" value="TCP1_3"/>
    <property type="match status" value="1"/>
</dbReference>
<dbReference type="InterPro" id="IPR012718">
    <property type="entry name" value="Chap_CCT_epsi"/>
</dbReference>
<dbReference type="NCBIfam" id="TIGR02343">
    <property type="entry name" value="chap_CCT_epsi"/>
    <property type="match status" value="1"/>
</dbReference>
<dbReference type="PRINTS" id="PR00304">
    <property type="entry name" value="TCOMPLEXTCP1"/>
</dbReference>
<dbReference type="SUPFAM" id="SSF54849">
    <property type="entry name" value="GroEL-intermediate domain like"/>
    <property type="match status" value="1"/>
</dbReference>
<dbReference type="NCBIfam" id="NF041082">
    <property type="entry name" value="thermosome_alpha"/>
    <property type="match status" value="1"/>
</dbReference>
<keyword evidence="7 10" id="KW-0143">Chaperone</keyword>
<keyword evidence="5 10" id="KW-0547">Nucleotide-binding</keyword>
<evidence type="ECO:0000256" key="5">
    <source>
        <dbReference type="ARBA" id="ARBA00022741"/>
    </source>
</evidence>
<dbReference type="InterPro" id="IPR017998">
    <property type="entry name" value="Chaperone_TCP-1"/>
</dbReference>
<dbReference type="GO" id="GO:0016887">
    <property type="term" value="F:ATP hydrolysis activity"/>
    <property type="evidence" value="ECO:0007669"/>
    <property type="project" value="InterPro"/>
</dbReference>
<dbReference type="EMBL" id="KV722360">
    <property type="protein sequence ID" value="OCH93077.1"/>
    <property type="molecule type" value="Genomic_DNA"/>
</dbReference>
<evidence type="ECO:0000256" key="6">
    <source>
        <dbReference type="ARBA" id="ARBA00022840"/>
    </source>
</evidence>
<keyword evidence="6 10" id="KW-0067">ATP-binding</keyword>
<evidence type="ECO:0000256" key="10">
    <source>
        <dbReference type="RuleBase" id="RU004187"/>
    </source>
</evidence>
<dbReference type="GO" id="GO:0005832">
    <property type="term" value="C:chaperonin-containing T-complex"/>
    <property type="evidence" value="ECO:0007669"/>
    <property type="project" value="UniProtKB-ARBA"/>
</dbReference>
<dbReference type="Gene3D" id="1.10.560.10">
    <property type="entry name" value="GroEL-like equatorial domain"/>
    <property type="match status" value="1"/>
</dbReference>
<sequence>MSDQPQAVYTTDEYGRPFIILREQARKTRSHGVEAIKSHILAARTVSNIVRTSLGPRGLDKILISPDGDITVTNDGATIMGQMEVEHQIARLLVQLSKSQDDEIGDGTTGVVVLAGALLEQAEGLLDRGIHPIRIADGFDRACAVAVEQLDRISDRIDFAKEDTTNLLKIARTSLGSKIVSQEHQRFAEIAVEAVLTVADLERKDVLFDLIKVDGKVGGSLADTALIKGVLIDKDMSHPQMPHSVRDARLAILTCPFEPPRPKTKHKLDITSVEEYRKLREYEHEKFQEMIKRVKDTGANLVICQWGFDDEANHLLMQNDLPAVRWVGGPEIELIAIATNGRIVPRFEDLTPEKLGKAGIVREVSFGTTRDKMLIIEECANVRTVTVFVRGSNKMIVDEAKRALHDALCAVRNIVVDNRVVYGGGAADISCSIAVAKAADEIPSIEQYAMRAFASALDAVPLALAENSGLSPIETLAEVKSRQVKEGKSTLGIDCLGKGEPDMKEQFVYDPLISKRQQYLLATQLVRAVLKIDDVIVAGELDE</sequence>
<dbReference type="FunFam" id="3.50.7.10:FF:000003">
    <property type="entry name" value="T-complex protein 1 subunit epsilon"/>
    <property type="match status" value="1"/>
</dbReference>
<dbReference type="InterPro" id="IPR002423">
    <property type="entry name" value="Cpn60/GroEL/TCP-1"/>
</dbReference>
<evidence type="ECO:0000256" key="2">
    <source>
        <dbReference type="ARBA" id="ARBA00008020"/>
    </source>
</evidence>